<dbReference type="GO" id="GO:0004016">
    <property type="term" value="F:adenylate cyclase activity"/>
    <property type="evidence" value="ECO:0007669"/>
    <property type="project" value="TreeGrafter"/>
</dbReference>
<organism evidence="4 5">
    <name type="scientific">Virgisporangium aurantiacum</name>
    <dbReference type="NCBI Taxonomy" id="175570"/>
    <lineage>
        <taxon>Bacteria</taxon>
        <taxon>Bacillati</taxon>
        <taxon>Actinomycetota</taxon>
        <taxon>Actinomycetes</taxon>
        <taxon>Micromonosporales</taxon>
        <taxon>Micromonosporaceae</taxon>
        <taxon>Virgisporangium</taxon>
    </lineage>
</organism>
<dbReference type="Pfam" id="PF13191">
    <property type="entry name" value="AAA_16"/>
    <property type="match status" value="1"/>
</dbReference>
<proteinExistence type="predicted"/>
<dbReference type="PANTHER" id="PTHR16305">
    <property type="entry name" value="TESTICULAR SOLUBLE ADENYLYL CYCLASE"/>
    <property type="match status" value="1"/>
</dbReference>
<dbReference type="AlphaFoldDB" id="A0A8J3ZEI5"/>
<evidence type="ECO:0000313" key="5">
    <source>
        <dbReference type="Proteomes" id="UP000612585"/>
    </source>
</evidence>
<keyword evidence="1" id="KW-0547">Nucleotide-binding</keyword>
<keyword evidence="5" id="KW-1185">Reference proteome</keyword>
<evidence type="ECO:0000256" key="2">
    <source>
        <dbReference type="ARBA" id="ARBA00022840"/>
    </source>
</evidence>
<dbReference type="GO" id="GO:0005737">
    <property type="term" value="C:cytoplasm"/>
    <property type="evidence" value="ECO:0007669"/>
    <property type="project" value="TreeGrafter"/>
</dbReference>
<dbReference type="InterPro" id="IPR041664">
    <property type="entry name" value="AAA_16"/>
</dbReference>
<gene>
    <name evidence="4" type="ORF">Vau01_089480</name>
</gene>
<evidence type="ECO:0000313" key="4">
    <source>
        <dbReference type="EMBL" id="GIJ61432.1"/>
    </source>
</evidence>
<dbReference type="SUPFAM" id="SSF52540">
    <property type="entry name" value="P-loop containing nucleoside triphosphate hydrolases"/>
    <property type="match status" value="1"/>
</dbReference>
<dbReference type="RefSeq" id="WP_204006336.1">
    <property type="nucleotide sequence ID" value="NZ_BOPG01000065.1"/>
</dbReference>
<feature type="domain" description="Orc1-like AAA ATPase" evidence="3">
    <location>
        <begin position="3"/>
        <end position="173"/>
    </location>
</feature>
<dbReference type="Proteomes" id="UP000612585">
    <property type="component" value="Unassembled WGS sequence"/>
</dbReference>
<dbReference type="EMBL" id="BOPG01000065">
    <property type="protein sequence ID" value="GIJ61432.1"/>
    <property type="molecule type" value="Genomic_DNA"/>
</dbReference>
<protein>
    <recommendedName>
        <fullName evidence="3">Orc1-like AAA ATPase domain-containing protein</fullName>
    </recommendedName>
</protein>
<dbReference type="PANTHER" id="PTHR16305:SF35">
    <property type="entry name" value="TRANSCRIPTIONAL ACTIVATOR DOMAIN"/>
    <property type="match status" value="1"/>
</dbReference>
<keyword evidence="2" id="KW-0067">ATP-binding</keyword>
<dbReference type="InterPro" id="IPR027417">
    <property type="entry name" value="P-loop_NTPase"/>
</dbReference>
<sequence>MAEFVGRAEPLARLAAAYRAGIGAGSEAGAGCGAGLALVTGEAGIGKTALLSRFAADTAEAGATVVWGTCWDGDQAPAWWPWTQALRVLLDRRDDLRAHADPRLAAVVPDLGAGPGGTVRLPVFDAVARLLIHAALDGPVVVILDDLQWADRSTVDLMRYLVHRVEARGVLLVGAYRPAELGGGAADTLADLAAAAELVTLRGLPPGDVDDLVRTVAGDAAAARWAGSVYERSGGHPFFARELCHLIMAGGPADGVPTAIREAIARRLARLPAACAAVLDVAAVAGATVQPDVLADAGGEPLTAVVERIAEATAAGVLAPTGERFAHDLYRETIYTGLPPTRRLDLHHRVALALVRRDERGSEVFPAELARHFAASAAVAGAATVLHWARAAADADSARFAFADAAEHLARARGAVTAAGGTVTGADLIRLLTAEADLRLRAGASGAARVLLDTAWTRALGTGTAGTASPAGTAGTADLLVPVALGLERVGARFAMPRTELIDVLETARAAVADRRDADEARVTAALARQLQHSVPADRSRARPLAERAVATARALDDPSTLASCLLAHHDTLWTPGTATERAAVAAEIADLARRAGDVERYAQAVLLTANAQLESGSAGFRASMVQFRYLTERLREPRHTYLLRTRQAALALLDGDIERGERLSAEAAALGEAVGDRDTGNVRMSQRLEVVRARADPVELRATAAEAVRWWVGAPAHAHAVAAGFAARAGELELARREVDTVLALDDWRSDRSYLWSIFVGELVVAAIALGDRDLKAALLDDLLPIADTCAVNGAFVCFMGAHAHRVGLLYAALDRPEEAVHWLTRALDTHRRLGARAWAEETRGALDRLHAVPVTSKEPTAAATLRRVGDMWEVRYRDRTAYVRDAKGLHDLAVLLARPGVDVAALHLIAPGATGERAEPVLDRRAAAEYRRRLGTLDEDIAAARARSDAGGLAHAADERDRVRAELRRATRPGGAPRPLGMTAAERARKAVTARIRDAIRRIGAAHPDLGVHLDRTVRTGTICRYDP</sequence>
<reference evidence="4" key="1">
    <citation type="submission" date="2021-01" db="EMBL/GenBank/DDBJ databases">
        <title>Whole genome shotgun sequence of Virgisporangium aurantiacum NBRC 16421.</title>
        <authorList>
            <person name="Komaki H."/>
            <person name="Tamura T."/>
        </authorList>
    </citation>
    <scope>NUCLEOTIDE SEQUENCE</scope>
    <source>
        <strain evidence="4">NBRC 16421</strain>
    </source>
</reference>
<comment type="caution">
    <text evidence="4">The sequence shown here is derived from an EMBL/GenBank/DDBJ whole genome shotgun (WGS) entry which is preliminary data.</text>
</comment>
<dbReference type="GO" id="GO:0005524">
    <property type="term" value="F:ATP binding"/>
    <property type="evidence" value="ECO:0007669"/>
    <property type="project" value="UniProtKB-KW"/>
</dbReference>
<name>A0A8J3ZEI5_9ACTN</name>
<evidence type="ECO:0000256" key="1">
    <source>
        <dbReference type="ARBA" id="ARBA00022741"/>
    </source>
</evidence>
<evidence type="ECO:0000259" key="3">
    <source>
        <dbReference type="Pfam" id="PF13191"/>
    </source>
</evidence>
<accession>A0A8J3ZEI5</accession>